<dbReference type="InterPro" id="IPR014976">
    <property type="entry name" value="AbpA_HamA_C"/>
</dbReference>
<gene>
    <name evidence="2" type="ORF">GCM10023165_17440</name>
</gene>
<evidence type="ECO:0000313" key="2">
    <source>
        <dbReference type="EMBL" id="GAA4338630.1"/>
    </source>
</evidence>
<feature type="domain" description="Anti-bacteriophage protein A/HamA C-terminal" evidence="1">
    <location>
        <begin position="18"/>
        <end position="272"/>
    </location>
</feature>
<proteinExistence type="predicted"/>
<dbReference type="Proteomes" id="UP001500975">
    <property type="component" value="Unassembled WGS sequence"/>
</dbReference>
<comment type="caution">
    <text evidence="2">The sequence shown here is derived from an EMBL/GenBank/DDBJ whole genome shotgun (WGS) entry which is preliminary data.</text>
</comment>
<dbReference type="Pfam" id="PF08878">
    <property type="entry name" value="HamA"/>
    <property type="match status" value="1"/>
</dbReference>
<evidence type="ECO:0000313" key="3">
    <source>
        <dbReference type="Proteomes" id="UP001500975"/>
    </source>
</evidence>
<evidence type="ECO:0000259" key="1">
    <source>
        <dbReference type="Pfam" id="PF08878"/>
    </source>
</evidence>
<organism evidence="2 3">
    <name type="scientific">Variovorax defluvii</name>
    <dbReference type="NCBI Taxonomy" id="913761"/>
    <lineage>
        <taxon>Bacteria</taxon>
        <taxon>Pseudomonadati</taxon>
        <taxon>Pseudomonadota</taxon>
        <taxon>Betaproteobacteria</taxon>
        <taxon>Burkholderiales</taxon>
        <taxon>Comamonadaceae</taxon>
        <taxon>Variovorax</taxon>
    </lineage>
</organism>
<sequence length="276" mass="30629">MTSSTHQHLTLLKKSTKAISTTDGKCIDVFELQLNSASEAALKVWAKHFRAQYCLDDELDNLREGSGKSRRDFLLESVFPSATTRLGPAVRSGDFVEILVSDVLETQYGYWVPRTRHSGKMVRDESPRGSDILGFKLVSDADGEWSSNDILIVCEAKGQLSGKLPKARLQDAVDDSVRDALRKSESLIAAKRRLLQLDRLVDAKRVARFQDPLARPHIEHAGAAATFCSSLFDEALIQATDCSQHPNHQGIMLVVIHAPTLMKFVHSLYERAADEA</sequence>
<dbReference type="EMBL" id="BAABGJ010000013">
    <property type="protein sequence ID" value="GAA4338630.1"/>
    <property type="molecule type" value="Genomic_DNA"/>
</dbReference>
<reference evidence="3" key="1">
    <citation type="journal article" date="2019" name="Int. J. Syst. Evol. Microbiol.">
        <title>The Global Catalogue of Microorganisms (GCM) 10K type strain sequencing project: providing services to taxonomists for standard genome sequencing and annotation.</title>
        <authorList>
            <consortium name="The Broad Institute Genomics Platform"/>
            <consortium name="The Broad Institute Genome Sequencing Center for Infectious Disease"/>
            <person name="Wu L."/>
            <person name="Ma J."/>
        </authorList>
    </citation>
    <scope>NUCLEOTIDE SEQUENCE [LARGE SCALE GENOMIC DNA]</scope>
    <source>
        <strain evidence="3">JCM 17804</strain>
    </source>
</reference>
<protein>
    <recommendedName>
        <fullName evidence="1">Anti-bacteriophage protein A/HamA C-terminal domain-containing protein</fullName>
    </recommendedName>
</protein>
<name>A0ABP8HFM8_9BURK</name>
<accession>A0ABP8HFM8</accession>
<keyword evidence="3" id="KW-1185">Reference proteome</keyword>
<dbReference type="RefSeq" id="WP_345537250.1">
    <property type="nucleotide sequence ID" value="NZ_BAABGJ010000013.1"/>
</dbReference>